<accession>A0ABR2KUU6</accession>
<proteinExistence type="predicted"/>
<dbReference type="EMBL" id="JAPFFF010000003">
    <property type="protein sequence ID" value="KAK8894908.1"/>
    <property type="molecule type" value="Genomic_DNA"/>
</dbReference>
<evidence type="ECO:0000256" key="1">
    <source>
        <dbReference type="SAM" id="MobiDB-lite"/>
    </source>
</evidence>
<feature type="region of interest" description="Disordered" evidence="1">
    <location>
        <begin position="143"/>
        <end position="165"/>
    </location>
</feature>
<evidence type="ECO:0000313" key="2">
    <source>
        <dbReference type="EMBL" id="KAK8894908.1"/>
    </source>
</evidence>
<organism evidence="2 3">
    <name type="scientific">Tritrichomonas musculus</name>
    <dbReference type="NCBI Taxonomy" id="1915356"/>
    <lineage>
        <taxon>Eukaryota</taxon>
        <taxon>Metamonada</taxon>
        <taxon>Parabasalia</taxon>
        <taxon>Tritrichomonadida</taxon>
        <taxon>Tritrichomonadidae</taxon>
        <taxon>Tritrichomonas</taxon>
    </lineage>
</organism>
<keyword evidence="3" id="KW-1185">Reference proteome</keyword>
<protein>
    <submittedName>
        <fullName evidence="2">Uncharacterized protein</fullName>
    </submittedName>
</protein>
<evidence type="ECO:0000313" key="3">
    <source>
        <dbReference type="Proteomes" id="UP001470230"/>
    </source>
</evidence>
<reference evidence="2 3" key="1">
    <citation type="submission" date="2024-04" db="EMBL/GenBank/DDBJ databases">
        <title>Tritrichomonas musculus Genome.</title>
        <authorList>
            <person name="Alves-Ferreira E."/>
            <person name="Grigg M."/>
            <person name="Lorenzi H."/>
            <person name="Galac M."/>
        </authorList>
    </citation>
    <scope>NUCLEOTIDE SEQUENCE [LARGE SCALE GENOMIC DNA]</scope>
    <source>
        <strain evidence="2 3">EAF2021</strain>
    </source>
</reference>
<name>A0ABR2KUU6_9EUKA</name>
<dbReference type="Proteomes" id="UP001470230">
    <property type="component" value="Unassembled WGS sequence"/>
</dbReference>
<sequence>MDYDTLRQNRINQELADLPFSSRTPRVQRRQQTNSCNRFVNDPIRQNKKPKKKLRTNFYEGIASERYYSGTPFSLSSEKYMNDIDTIEAHARFCKSKRPGQDIEESEKMEFFLKMKKNNYVHVKTYKEQQHDGYDINHDHLFFNNNNNNNRENKSSKNTKKSNFKLNEGSYPSFCIPYHERIRELIKKEMSIQNQQSNSTIAEGNDIRGLAELNNAGIDNEETQKRKKKRTQEFYTPNIHVTRRVKAYYIANNMEIPDFLQRIDPVPLRYDRIVHYHPDSVD</sequence>
<comment type="caution">
    <text evidence="2">The sequence shown here is derived from an EMBL/GenBank/DDBJ whole genome shotgun (WGS) entry which is preliminary data.</text>
</comment>
<gene>
    <name evidence="2" type="ORF">M9Y10_023349</name>
</gene>